<feature type="domain" description="Integrase catalytic" evidence="1">
    <location>
        <begin position="16"/>
        <end position="117"/>
    </location>
</feature>
<sequence length="117" mass="13712">MHEVAEFLAQCLTCKQVKCKWERIMMDFVNGLPLTPIKKDSIWVIVNRLTKLAYFLPIRMDYSLQNLAKLYILEIARLHGIPVAIISNRDPYFTSQFWKKLHKAVGTRLDFSTSFHP</sequence>
<dbReference type="PROSITE" id="PS50994">
    <property type="entry name" value="INTEGRASE"/>
    <property type="match status" value="1"/>
</dbReference>
<dbReference type="OrthoDB" id="1929447at2759"/>
<dbReference type="EMBL" id="SMMG02000007">
    <property type="protein sequence ID" value="KAA3466379.1"/>
    <property type="molecule type" value="Genomic_DNA"/>
</dbReference>
<organism evidence="2 3">
    <name type="scientific">Gossypium australe</name>
    <dbReference type="NCBI Taxonomy" id="47621"/>
    <lineage>
        <taxon>Eukaryota</taxon>
        <taxon>Viridiplantae</taxon>
        <taxon>Streptophyta</taxon>
        <taxon>Embryophyta</taxon>
        <taxon>Tracheophyta</taxon>
        <taxon>Spermatophyta</taxon>
        <taxon>Magnoliopsida</taxon>
        <taxon>eudicotyledons</taxon>
        <taxon>Gunneridae</taxon>
        <taxon>Pentapetalae</taxon>
        <taxon>rosids</taxon>
        <taxon>malvids</taxon>
        <taxon>Malvales</taxon>
        <taxon>Malvaceae</taxon>
        <taxon>Malvoideae</taxon>
        <taxon>Gossypium</taxon>
    </lineage>
</organism>
<protein>
    <submittedName>
        <fullName evidence="2">Integrase</fullName>
    </submittedName>
</protein>
<evidence type="ECO:0000313" key="2">
    <source>
        <dbReference type="EMBL" id="KAA3466379.1"/>
    </source>
</evidence>
<proteinExistence type="predicted"/>
<dbReference type="InterPro" id="IPR012337">
    <property type="entry name" value="RNaseH-like_sf"/>
</dbReference>
<dbReference type="Proteomes" id="UP000325315">
    <property type="component" value="Unassembled WGS sequence"/>
</dbReference>
<name>A0A5B6VB62_9ROSI</name>
<dbReference type="InterPro" id="IPR001584">
    <property type="entry name" value="Integrase_cat-core"/>
</dbReference>
<dbReference type="PANTHER" id="PTHR35046:SF26">
    <property type="entry name" value="RNA-DIRECTED DNA POLYMERASE"/>
    <property type="match status" value="1"/>
</dbReference>
<evidence type="ECO:0000259" key="1">
    <source>
        <dbReference type="PROSITE" id="PS50994"/>
    </source>
</evidence>
<dbReference type="GO" id="GO:0015074">
    <property type="term" value="P:DNA integration"/>
    <property type="evidence" value="ECO:0007669"/>
    <property type="project" value="InterPro"/>
</dbReference>
<dbReference type="GO" id="GO:0003676">
    <property type="term" value="F:nucleic acid binding"/>
    <property type="evidence" value="ECO:0007669"/>
    <property type="project" value="InterPro"/>
</dbReference>
<keyword evidence="3" id="KW-1185">Reference proteome</keyword>
<gene>
    <name evidence="2" type="ORF">EPI10_001475</name>
</gene>
<dbReference type="SUPFAM" id="SSF53098">
    <property type="entry name" value="Ribonuclease H-like"/>
    <property type="match status" value="1"/>
</dbReference>
<dbReference type="InterPro" id="IPR036397">
    <property type="entry name" value="RNaseH_sf"/>
</dbReference>
<reference evidence="3" key="1">
    <citation type="journal article" date="2019" name="Plant Biotechnol. J.">
        <title>Genome sequencing of the Australian wild diploid species Gossypium australe highlights disease resistance and delayed gland morphogenesis.</title>
        <authorList>
            <person name="Cai Y."/>
            <person name="Cai X."/>
            <person name="Wang Q."/>
            <person name="Wang P."/>
            <person name="Zhang Y."/>
            <person name="Cai C."/>
            <person name="Xu Y."/>
            <person name="Wang K."/>
            <person name="Zhou Z."/>
            <person name="Wang C."/>
            <person name="Geng S."/>
            <person name="Li B."/>
            <person name="Dong Q."/>
            <person name="Hou Y."/>
            <person name="Wang H."/>
            <person name="Ai P."/>
            <person name="Liu Z."/>
            <person name="Yi F."/>
            <person name="Sun M."/>
            <person name="An G."/>
            <person name="Cheng J."/>
            <person name="Zhang Y."/>
            <person name="Shi Q."/>
            <person name="Xie Y."/>
            <person name="Shi X."/>
            <person name="Chang Y."/>
            <person name="Huang F."/>
            <person name="Chen Y."/>
            <person name="Hong S."/>
            <person name="Mi L."/>
            <person name="Sun Q."/>
            <person name="Zhang L."/>
            <person name="Zhou B."/>
            <person name="Peng R."/>
            <person name="Zhang X."/>
            <person name="Liu F."/>
        </authorList>
    </citation>
    <scope>NUCLEOTIDE SEQUENCE [LARGE SCALE GENOMIC DNA]</scope>
    <source>
        <strain evidence="3">cv. PA1801</strain>
    </source>
</reference>
<dbReference type="AlphaFoldDB" id="A0A5B6VB62"/>
<dbReference type="PANTHER" id="PTHR35046">
    <property type="entry name" value="ZINC KNUCKLE (CCHC-TYPE) FAMILY PROTEIN"/>
    <property type="match status" value="1"/>
</dbReference>
<dbReference type="Gene3D" id="3.30.420.10">
    <property type="entry name" value="Ribonuclease H-like superfamily/Ribonuclease H"/>
    <property type="match status" value="1"/>
</dbReference>
<evidence type="ECO:0000313" key="3">
    <source>
        <dbReference type="Proteomes" id="UP000325315"/>
    </source>
</evidence>
<accession>A0A5B6VB62</accession>
<comment type="caution">
    <text evidence="2">The sequence shown here is derived from an EMBL/GenBank/DDBJ whole genome shotgun (WGS) entry which is preliminary data.</text>
</comment>